<sequence>MPKEYLECGKIVTTHGVRGEVKVQPWCDGPEFLGQFGTLYLDAAGTRPVKVLSAKVAGNMSVLKLEGLDTPEEARNWRGRVLYLRRADVKLAPGDYFIQDLIGLRVIDAADPSVEYGVVEDVSSTGANDVYHIAREGRSTVLIPAIKQVIAGVDLEEGVMHITPLEGLFDED</sequence>
<dbReference type="SUPFAM" id="SSF50346">
    <property type="entry name" value="PRC-barrel domain"/>
    <property type="match status" value="1"/>
</dbReference>
<dbReference type="EMBL" id="JACSNR010000004">
    <property type="protein sequence ID" value="MBM6923052.1"/>
    <property type="molecule type" value="Genomic_DNA"/>
</dbReference>
<evidence type="ECO:0000256" key="2">
    <source>
        <dbReference type="ARBA" id="ARBA00022517"/>
    </source>
</evidence>
<evidence type="ECO:0000256" key="4">
    <source>
        <dbReference type="ARBA" id="ARBA00023186"/>
    </source>
</evidence>
<evidence type="ECO:0000256" key="1">
    <source>
        <dbReference type="ARBA" id="ARBA00022490"/>
    </source>
</evidence>
<comment type="domain">
    <text evidence="5">The PRC barrel domain binds ribosomal protein uS19.</text>
</comment>
<dbReference type="RefSeq" id="WP_177503239.1">
    <property type="nucleotide sequence ID" value="NZ_JACSNR010000004.1"/>
</dbReference>
<gene>
    <name evidence="5 8" type="primary">rimM</name>
    <name evidence="8" type="ORF">H9X81_05010</name>
</gene>
<dbReference type="HAMAP" id="MF_00014">
    <property type="entry name" value="Ribosome_mat_RimM"/>
    <property type="match status" value="1"/>
</dbReference>
<accession>A0ABS2GKQ3</accession>
<comment type="caution">
    <text evidence="8">The sequence shown here is derived from an EMBL/GenBank/DDBJ whole genome shotgun (WGS) entry which is preliminary data.</text>
</comment>
<dbReference type="InterPro" id="IPR011033">
    <property type="entry name" value="PRC_barrel-like_sf"/>
</dbReference>
<comment type="function">
    <text evidence="5">An accessory protein needed during the final step in the assembly of 30S ribosomal subunit, possibly for assembly of the head region. Essential for efficient processing of 16S rRNA. May be needed both before and after RbfA during the maturation of 16S rRNA. It has affinity for free ribosomal 30S subunits but not for 70S ribosomes.</text>
</comment>
<evidence type="ECO:0000313" key="8">
    <source>
        <dbReference type="EMBL" id="MBM6923052.1"/>
    </source>
</evidence>
<dbReference type="NCBIfam" id="TIGR02273">
    <property type="entry name" value="16S_RimM"/>
    <property type="match status" value="1"/>
</dbReference>
<feature type="domain" description="Ribosome maturation factor RimM PRC barrel" evidence="7">
    <location>
        <begin position="99"/>
        <end position="167"/>
    </location>
</feature>
<organism evidence="8 9">
    <name type="scientific">Hydrogenoanaerobacterium saccharovorans</name>
    <dbReference type="NCBI Taxonomy" id="474960"/>
    <lineage>
        <taxon>Bacteria</taxon>
        <taxon>Bacillati</taxon>
        <taxon>Bacillota</taxon>
        <taxon>Clostridia</taxon>
        <taxon>Eubacteriales</taxon>
        <taxon>Oscillospiraceae</taxon>
        <taxon>Hydrogenoanaerobacterium</taxon>
    </lineage>
</organism>
<evidence type="ECO:0000259" key="7">
    <source>
        <dbReference type="Pfam" id="PF24986"/>
    </source>
</evidence>
<keyword evidence="3 5" id="KW-0698">rRNA processing</keyword>
<comment type="subunit">
    <text evidence="5">Binds ribosomal protein uS19.</text>
</comment>
<evidence type="ECO:0000256" key="5">
    <source>
        <dbReference type="HAMAP-Rule" id="MF_00014"/>
    </source>
</evidence>
<dbReference type="SUPFAM" id="SSF50447">
    <property type="entry name" value="Translation proteins"/>
    <property type="match status" value="1"/>
</dbReference>
<dbReference type="PANTHER" id="PTHR33692:SF1">
    <property type="entry name" value="RIBOSOME MATURATION FACTOR RIMM"/>
    <property type="match status" value="1"/>
</dbReference>
<feature type="domain" description="RimM N-terminal" evidence="6">
    <location>
        <begin position="8"/>
        <end position="87"/>
    </location>
</feature>
<dbReference type="InterPro" id="IPR009000">
    <property type="entry name" value="Transl_B-barrel_sf"/>
</dbReference>
<proteinExistence type="inferred from homology"/>
<dbReference type="InterPro" id="IPR056792">
    <property type="entry name" value="PRC_RimM"/>
</dbReference>
<dbReference type="Gene3D" id="2.30.30.240">
    <property type="entry name" value="PRC-barrel domain"/>
    <property type="match status" value="1"/>
</dbReference>
<dbReference type="InterPro" id="IPR036976">
    <property type="entry name" value="RimM_N_sf"/>
</dbReference>
<comment type="subcellular location">
    <subcellularLocation>
        <location evidence="5">Cytoplasm</location>
    </subcellularLocation>
</comment>
<keyword evidence="4 5" id="KW-0143">Chaperone</keyword>
<dbReference type="Gene3D" id="2.40.30.60">
    <property type="entry name" value="RimM"/>
    <property type="match status" value="1"/>
</dbReference>
<dbReference type="Proteomes" id="UP000724149">
    <property type="component" value="Unassembled WGS sequence"/>
</dbReference>
<keyword evidence="1 5" id="KW-0963">Cytoplasm</keyword>
<keyword evidence="2 5" id="KW-0690">Ribosome biogenesis</keyword>
<dbReference type="InterPro" id="IPR002676">
    <property type="entry name" value="RimM_N"/>
</dbReference>
<dbReference type="InterPro" id="IPR011961">
    <property type="entry name" value="RimM"/>
</dbReference>
<evidence type="ECO:0000256" key="3">
    <source>
        <dbReference type="ARBA" id="ARBA00022552"/>
    </source>
</evidence>
<reference evidence="8 9" key="1">
    <citation type="journal article" date="2021" name="Sci. Rep.">
        <title>The distribution of antibiotic resistance genes in chicken gut microbiota commensals.</title>
        <authorList>
            <person name="Juricova H."/>
            <person name="Matiasovicova J."/>
            <person name="Kubasova T."/>
            <person name="Cejkova D."/>
            <person name="Rychlik I."/>
        </authorList>
    </citation>
    <scope>NUCLEOTIDE SEQUENCE [LARGE SCALE GENOMIC DNA]</scope>
    <source>
        <strain evidence="8 9">An564</strain>
    </source>
</reference>
<name>A0ABS2GKQ3_9FIRM</name>
<dbReference type="Pfam" id="PF01782">
    <property type="entry name" value="RimM"/>
    <property type="match status" value="1"/>
</dbReference>
<evidence type="ECO:0000313" key="9">
    <source>
        <dbReference type="Proteomes" id="UP000724149"/>
    </source>
</evidence>
<protein>
    <recommendedName>
        <fullName evidence="5">Ribosome maturation factor RimM</fullName>
    </recommendedName>
</protein>
<dbReference type="Pfam" id="PF24986">
    <property type="entry name" value="PRC_RimM"/>
    <property type="match status" value="1"/>
</dbReference>
<evidence type="ECO:0000259" key="6">
    <source>
        <dbReference type="Pfam" id="PF01782"/>
    </source>
</evidence>
<comment type="similarity">
    <text evidence="5">Belongs to the RimM family.</text>
</comment>
<dbReference type="PANTHER" id="PTHR33692">
    <property type="entry name" value="RIBOSOME MATURATION FACTOR RIMM"/>
    <property type="match status" value="1"/>
</dbReference>
<keyword evidence="9" id="KW-1185">Reference proteome</keyword>